<dbReference type="Proteomes" id="UP001066276">
    <property type="component" value="Chromosome 7"/>
</dbReference>
<sequence length="166" mass="18142">MELHRADPGESWRAPGAAPIETRRGAFRRRCRAAASPSTPGYCFVSRSRDRGWAAGLVTARPEGCRPRGRLGALGGQRPPIAGGRPWAVKETSVMPYLGAWGFWEATWWSGRTTALHPPFSLPPGWSEMVPWPAVNSWPEVALPGVEGNVEEQYGVNWPLCLGPVL</sequence>
<name>A0AAV7PNW2_PLEWA</name>
<accession>A0AAV7PNW2</accession>
<organism evidence="1 2">
    <name type="scientific">Pleurodeles waltl</name>
    <name type="common">Iberian ribbed newt</name>
    <dbReference type="NCBI Taxonomy" id="8319"/>
    <lineage>
        <taxon>Eukaryota</taxon>
        <taxon>Metazoa</taxon>
        <taxon>Chordata</taxon>
        <taxon>Craniata</taxon>
        <taxon>Vertebrata</taxon>
        <taxon>Euteleostomi</taxon>
        <taxon>Amphibia</taxon>
        <taxon>Batrachia</taxon>
        <taxon>Caudata</taxon>
        <taxon>Salamandroidea</taxon>
        <taxon>Salamandridae</taxon>
        <taxon>Pleurodelinae</taxon>
        <taxon>Pleurodeles</taxon>
    </lineage>
</organism>
<comment type="caution">
    <text evidence="1">The sequence shown here is derived from an EMBL/GenBank/DDBJ whole genome shotgun (WGS) entry which is preliminary data.</text>
</comment>
<gene>
    <name evidence="1" type="ORF">NDU88_008346</name>
</gene>
<proteinExistence type="predicted"/>
<protein>
    <submittedName>
        <fullName evidence="1">Uncharacterized protein</fullName>
    </submittedName>
</protein>
<keyword evidence="2" id="KW-1185">Reference proteome</keyword>
<evidence type="ECO:0000313" key="2">
    <source>
        <dbReference type="Proteomes" id="UP001066276"/>
    </source>
</evidence>
<dbReference type="AlphaFoldDB" id="A0AAV7PNW2"/>
<dbReference type="EMBL" id="JANPWB010000011">
    <property type="protein sequence ID" value="KAJ1129987.1"/>
    <property type="molecule type" value="Genomic_DNA"/>
</dbReference>
<evidence type="ECO:0000313" key="1">
    <source>
        <dbReference type="EMBL" id="KAJ1129987.1"/>
    </source>
</evidence>
<reference evidence="1" key="1">
    <citation type="journal article" date="2022" name="bioRxiv">
        <title>Sequencing and chromosome-scale assembly of the giantPleurodeles waltlgenome.</title>
        <authorList>
            <person name="Brown T."/>
            <person name="Elewa A."/>
            <person name="Iarovenko S."/>
            <person name="Subramanian E."/>
            <person name="Araus A.J."/>
            <person name="Petzold A."/>
            <person name="Susuki M."/>
            <person name="Suzuki K.-i.T."/>
            <person name="Hayashi T."/>
            <person name="Toyoda A."/>
            <person name="Oliveira C."/>
            <person name="Osipova E."/>
            <person name="Leigh N.D."/>
            <person name="Simon A."/>
            <person name="Yun M.H."/>
        </authorList>
    </citation>
    <scope>NUCLEOTIDE SEQUENCE</scope>
    <source>
        <strain evidence="1">20211129_DDA</strain>
        <tissue evidence="1">Liver</tissue>
    </source>
</reference>